<evidence type="ECO:0000313" key="2">
    <source>
        <dbReference type="EMBL" id="GAA1788459.1"/>
    </source>
</evidence>
<dbReference type="RefSeq" id="WP_344082461.1">
    <property type="nucleotide sequence ID" value="NZ_BAAAPO010000021.1"/>
</dbReference>
<evidence type="ECO:0000313" key="3">
    <source>
        <dbReference type="Proteomes" id="UP001499938"/>
    </source>
</evidence>
<organism evidence="2 3">
    <name type="scientific">Nostocoides veronense</name>
    <dbReference type="NCBI Taxonomy" id="330836"/>
    <lineage>
        <taxon>Bacteria</taxon>
        <taxon>Bacillati</taxon>
        <taxon>Actinomycetota</taxon>
        <taxon>Actinomycetes</taxon>
        <taxon>Micrococcales</taxon>
        <taxon>Intrasporangiaceae</taxon>
        <taxon>Nostocoides</taxon>
    </lineage>
</organism>
<keyword evidence="1" id="KW-1133">Transmembrane helix</keyword>
<keyword evidence="1" id="KW-0472">Membrane</keyword>
<reference evidence="3" key="1">
    <citation type="journal article" date="2019" name="Int. J. Syst. Evol. Microbiol.">
        <title>The Global Catalogue of Microorganisms (GCM) 10K type strain sequencing project: providing services to taxonomists for standard genome sequencing and annotation.</title>
        <authorList>
            <consortium name="The Broad Institute Genomics Platform"/>
            <consortium name="The Broad Institute Genome Sequencing Center for Infectious Disease"/>
            <person name="Wu L."/>
            <person name="Ma J."/>
        </authorList>
    </citation>
    <scope>NUCLEOTIDE SEQUENCE [LARGE SCALE GENOMIC DNA]</scope>
    <source>
        <strain evidence="3">JCM 15592</strain>
    </source>
</reference>
<protein>
    <recommendedName>
        <fullName evidence="4">EpsG family protein</fullName>
    </recommendedName>
</protein>
<gene>
    <name evidence="2" type="ORF">GCM10009811_11690</name>
</gene>
<accession>A0ABP4XU04</accession>
<feature type="transmembrane region" description="Helical" evidence="1">
    <location>
        <begin position="193"/>
        <end position="213"/>
    </location>
</feature>
<keyword evidence="3" id="KW-1185">Reference proteome</keyword>
<dbReference type="InterPro" id="IPR049458">
    <property type="entry name" value="EpsG-like"/>
</dbReference>
<feature type="transmembrane region" description="Helical" evidence="1">
    <location>
        <begin position="29"/>
        <end position="46"/>
    </location>
</feature>
<dbReference type="EMBL" id="BAAAPO010000021">
    <property type="protein sequence ID" value="GAA1788459.1"/>
    <property type="molecule type" value="Genomic_DNA"/>
</dbReference>
<dbReference type="Pfam" id="PF14897">
    <property type="entry name" value="EpsG"/>
    <property type="match status" value="1"/>
</dbReference>
<feature type="transmembrane region" description="Helical" evidence="1">
    <location>
        <begin position="137"/>
        <end position="153"/>
    </location>
</feature>
<evidence type="ECO:0008006" key="4">
    <source>
        <dbReference type="Google" id="ProtNLM"/>
    </source>
</evidence>
<feature type="transmembrane region" description="Helical" evidence="1">
    <location>
        <begin position="272"/>
        <end position="290"/>
    </location>
</feature>
<evidence type="ECO:0000256" key="1">
    <source>
        <dbReference type="SAM" id="Phobius"/>
    </source>
</evidence>
<keyword evidence="1" id="KW-0812">Transmembrane</keyword>
<feature type="transmembrane region" description="Helical" evidence="1">
    <location>
        <begin position="320"/>
        <end position="338"/>
    </location>
</feature>
<name>A0ABP4XU04_9MICO</name>
<feature type="transmembrane region" description="Helical" evidence="1">
    <location>
        <begin position="90"/>
        <end position="107"/>
    </location>
</feature>
<sequence>MIPYILLLAGISTAWVITSQRGQSPSGSYGPFLVIATLMTSAFIGLRSYGVGADTLAYFGEYQSGMVRESEPGYSMVAQWSARAGLDFRSFLLIAALAATGAAALMFGSHSKSPPLGMIMFILMGPFALAMTGMRQSIAIAIATVAFLTLLRGKRIAFAALILVAYQFHNTAIMLLPFALFYSKGQMTRTRAAVLLAVAGLIGTQWSLGTRALERMGLVKYEDYLESASSVNPLVILVAFAIPVACIALWPEVGGRSQNARGSARRVPSFELMYVVSIANFASVVAAIEVPIATRYTHYFSTIVIVMLTNLAMEQRVGPSRTIATAACVILPLIQFAISTPSSSLGIYPYTIG</sequence>
<proteinExistence type="predicted"/>
<comment type="caution">
    <text evidence="2">The sequence shown here is derived from an EMBL/GenBank/DDBJ whole genome shotgun (WGS) entry which is preliminary data.</text>
</comment>
<feature type="transmembrane region" description="Helical" evidence="1">
    <location>
        <begin position="159"/>
        <end position="181"/>
    </location>
</feature>
<dbReference type="Proteomes" id="UP001499938">
    <property type="component" value="Unassembled WGS sequence"/>
</dbReference>
<feature type="transmembrane region" description="Helical" evidence="1">
    <location>
        <begin position="233"/>
        <end position="251"/>
    </location>
</feature>